<evidence type="ECO:0000256" key="5">
    <source>
        <dbReference type="ARBA" id="ARBA00023136"/>
    </source>
</evidence>
<dbReference type="EMBL" id="CACVKT020000083">
    <property type="protein sequence ID" value="CAC5355774.1"/>
    <property type="molecule type" value="Genomic_DNA"/>
</dbReference>
<dbReference type="SUPFAM" id="SSF81321">
    <property type="entry name" value="Family A G protein-coupled receptor-like"/>
    <property type="match status" value="1"/>
</dbReference>
<dbReference type="OrthoDB" id="6109871at2759"/>
<evidence type="ECO:0000256" key="3">
    <source>
        <dbReference type="ARBA" id="ARBA00022989"/>
    </source>
</evidence>
<dbReference type="Pfam" id="PF00001">
    <property type="entry name" value="7tm_1"/>
    <property type="match status" value="1"/>
</dbReference>
<protein>
    <recommendedName>
        <fullName evidence="10">G-protein coupled receptors family 1 profile domain-containing protein</fullName>
    </recommendedName>
</protein>
<dbReference type="GO" id="GO:0004930">
    <property type="term" value="F:G protein-coupled receptor activity"/>
    <property type="evidence" value="ECO:0007669"/>
    <property type="project" value="UniProtKB-KW"/>
</dbReference>
<proteinExistence type="predicted"/>
<evidence type="ECO:0000256" key="4">
    <source>
        <dbReference type="ARBA" id="ARBA00023040"/>
    </source>
</evidence>
<comment type="subcellular location">
    <subcellularLocation>
        <location evidence="1">Membrane</location>
        <topology evidence="1">Multi-pass membrane protein</topology>
    </subcellularLocation>
</comment>
<gene>
    <name evidence="11" type="ORF">MCOR_303</name>
</gene>
<dbReference type="InterPro" id="IPR000276">
    <property type="entry name" value="GPCR_Rhodpsn"/>
</dbReference>
<feature type="transmembrane region" description="Helical" evidence="9">
    <location>
        <begin position="190"/>
        <end position="210"/>
    </location>
</feature>
<dbReference type="PROSITE" id="PS50262">
    <property type="entry name" value="G_PROTEIN_RECEP_F1_2"/>
    <property type="match status" value="1"/>
</dbReference>
<evidence type="ECO:0000313" key="11">
    <source>
        <dbReference type="EMBL" id="CAC5355774.1"/>
    </source>
</evidence>
<sequence>MPLPFITEIIPVHSPRYRIIGMRCGSSRKGNKLARNVYFFFVGLFAIVTITTFIVIYSRIAYRIFRHFKIRRHQIDEKESANVEDVNTENNIADNNKENQEDSTVCNNPVNSKKTRSYENNHTTIMSKQIGSEKRRKKNQRITYKMAIMFITITLVFLVCFIPNIIVLTISGIYKDFVEQLSTSQRSLVMFVYNMHIINNIVNPFIYAFMDTKFRKETRTLLRRAINCH</sequence>
<evidence type="ECO:0000256" key="9">
    <source>
        <dbReference type="SAM" id="Phobius"/>
    </source>
</evidence>
<keyword evidence="3 9" id="KW-1133">Transmembrane helix</keyword>
<organism evidence="11 12">
    <name type="scientific">Mytilus coruscus</name>
    <name type="common">Sea mussel</name>
    <dbReference type="NCBI Taxonomy" id="42192"/>
    <lineage>
        <taxon>Eukaryota</taxon>
        <taxon>Metazoa</taxon>
        <taxon>Spiralia</taxon>
        <taxon>Lophotrochozoa</taxon>
        <taxon>Mollusca</taxon>
        <taxon>Bivalvia</taxon>
        <taxon>Autobranchia</taxon>
        <taxon>Pteriomorphia</taxon>
        <taxon>Mytilida</taxon>
        <taxon>Mytiloidea</taxon>
        <taxon>Mytilidae</taxon>
        <taxon>Mytilinae</taxon>
        <taxon>Mytilus</taxon>
    </lineage>
</organism>
<dbReference type="Proteomes" id="UP000507470">
    <property type="component" value="Unassembled WGS sequence"/>
</dbReference>
<dbReference type="GO" id="GO:0016020">
    <property type="term" value="C:membrane"/>
    <property type="evidence" value="ECO:0007669"/>
    <property type="project" value="UniProtKB-SubCell"/>
</dbReference>
<evidence type="ECO:0000256" key="2">
    <source>
        <dbReference type="ARBA" id="ARBA00022692"/>
    </source>
</evidence>
<evidence type="ECO:0000259" key="10">
    <source>
        <dbReference type="PROSITE" id="PS50262"/>
    </source>
</evidence>
<accession>A0A6J7ZVB1</accession>
<dbReference type="PRINTS" id="PR00237">
    <property type="entry name" value="GPCRRHODOPSN"/>
</dbReference>
<dbReference type="PANTHER" id="PTHR24238:SF47">
    <property type="entry name" value="ECDYSTEROIDS_DOPAMINE RECEPTOR-RELATED"/>
    <property type="match status" value="1"/>
</dbReference>
<keyword evidence="5 9" id="KW-0472">Membrane</keyword>
<dbReference type="InterPro" id="IPR017452">
    <property type="entry name" value="GPCR_Rhodpsn_7TM"/>
</dbReference>
<dbReference type="CDD" id="cd00637">
    <property type="entry name" value="7tm_classA_rhodopsin-like"/>
    <property type="match status" value="1"/>
</dbReference>
<keyword evidence="7" id="KW-0807">Transducer</keyword>
<dbReference type="PANTHER" id="PTHR24238">
    <property type="entry name" value="G-PROTEIN COUPLED RECEPTOR"/>
    <property type="match status" value="1"/>
</dbReference>
<feature type="domain" description="G-protein coupled receptors family 1 profile" evidence="10">
    <location>
        <begin position="1"/>
        <end position="207"/>
    </location>
</feature>
<dbReference type="AlphaFoldDB" id="A0A6J7ZVB1"/>
<name>A0A6J7ZVB1_MYTCO</name>
<dbReference type="Gene3D" id="1.20.1070.10">
    <property type="entry name" value="Rhodopsin 7-helix transmembrane proteins"/>
    <property type="match status" value="1"/>
</dbReference>
<feature type="transmembrane region" description="Helical" evidence="9">
    <location>
        <begin position="144"/>
        <end position="170"/>
    </location>
</feature>
<reference evidence="11 12" key="1">
    <citation type="submission" date="2020-06" db="EMBL/GenBank/DDBJ databases">
        <authorList>
            <person name="Li R."/>
            <person name="Bekaert M."/>
        </authorList>
    </citation>
    <scope>NUCLEOTIDE SEQUENCE [LARGE SCALE GENOMIC DNA]</scope>
    <source>
        <strain evidence="12">wild</strain>
    </source>
</reference>
<evidence type="ECO:0000313" key="12">
    <source>
        <dbReference type="Proteomes" id="UP000507470"/>
    </source>
</evidence>
<feature type="region of interest" description="Disordered" evidence="8">
    <location>
        <begin position="93"/>
        <end position="116"/>
    </location>
</feature>
<keyword evidence="4" id="KW-0297">G-protein coupled receptor</keyword>
<evidence type="ECO:0000256" key="7">
    <source>
        <dbReference type="ARBA" id="ARBA00023224"/>
    </source>
</evidence>
<feature type="compositionally biased region" description="Polar residues" evidence="8">
    <location>
        <begin position="102"/>
        <end position="116"/>
    </location>
</feature>
<evidence type="ECO:0000256" key="6">
    <source>
        <dbReference type="ARBA" id="ARBA00023170"/>
    </source>
</evidence>
<evidence type="ECO:0000256" key="8">
    <source>
        <dbReference type="SAM" id="MobiDB-lite"/>
    </source>
</evidence>
<evidence type="ECO:0000256" key="1">
    <source>
        <dbReference type="ARBA" id="ARBA00004141"/>
    </source>
</evidence>
<keyword evidence="12" id="KW-1185">Reference proteome</keyword>
<feature type="transmembrane region" description="Helical" evidence="9">
    <location>
        <begin position="37"/>
        <end position="62"/>
    </location>
</feature>
<keyword evidence="6" id="KW-0675">Receptor</keyword>
<keyword evidence="2 9" id="KW-0812">Transmembrane</keyword>